<dbReference type="InterPro" id="IPR038729">
    <property type="entry name" value="Rad50/SbcC_AAA"/>
</dbReference>
<accession>A0ABS8HZG1</accession>
<proteinExistence type="inferred from homology"/>
<feature type="coiled-coil region" evidence="4">
    <location>
        <begin position="586"/>
        <end position="613"/>
    </location>
</feature>
<gene>
    <name evidence="6" type="ORF">LMF89_24725</name>
</gene>
<dbReference type="SUPFAM" id="SSF52540">
    <property type="entry name" value="P-loop containing nucleoside triphosphate hydrolases"/>
    <property type="match status" value="1"/>
</dbReference>
<evidence type="ECO:0000313" key="7">
    <source>
        <dbReference type="Proteomes" id="UP001165492"/>
    </source>
</evidence>
<dbReference type="Proteomes" id="UP001165492">
    <property type="component" value="Unassembled WGS sequence"/>
</dbReference>
<evidence type="ECO:0000256" key="3">
    <source>
        <dbReference type="ARBA" id="ARBA00013368"/>
    </source>
</evidence>
<dbReference type="RefSeq" id="WP_229537424.1">
    <property type="nucleotide sequence ID" value="NZ_JAJHJB010000076.1"/>
</dbReference>
<feature type="coiled-coil region" evidence="4">
    <location>
        <begin position="167"/>
        <end position="194"/>
    </location>
</feature>
<evidence type="ECO:0000256" key="1">
    <source>
        <dbReference type="ARBA" id="ARBA00006930"/>
    </source>
</evidence>
<evidence type="ECO:0000259" key="5">
    <source>
        <dbReference type="Pfam" id="PF13476"/>
    </source>
</evidence>
<comment type="subunit">
    <text evidence="2">Heterodimer of SbcC and SbcD.</text>
</comment>
<evidence type="ECO:0000313" key="6">
    <source>
        <dbReference type="EMBL" id="MCC5468544.1"/>
    </source>
</evidence>
<dbReference type="Pfam" id="PF13476">
    <property type="entry name" value="AAA_23"/>
    <property type="match status" value="1"/>
</dbReference>
<feature type="domain" description="Rad50/SbcC-type AAA" evidence="5">
    <location>
        <begin position="5"/>
        <end position="233"/>
    </location>
</feature>
<keyword evidence="7" id="KW-1185">Reference proteome</keyword>
<comment type="similarity">
    <text evidence="1">Belongs to the SMC family. SbcC subfamily.</text>
</comment>
<reference evidence="6" key="1">
    <citation type="submission" date="2021-11" db="EMBL/GenBank/DDBJ databases">
        <title>Description of a new species Pelosinus isolated from the bottom sediments of Lake Baikal.</title>
        <authorList>
            <person name="Zakharyuk A."/>
        </authorList>
    </citation>
    <scope>NUCLEOTIDE SEQUENCE</scope>
    <source>
        <strain evidence="6">Bkl1</strain>
    </source>
</reference>
<protein>
    <recommendedName>
        <fullName evidence="3">Nuclease SbcCD subunit C</fullName>
    </recommendedName>
</protein>
<keyword evidence="4" id="KW-0175">Coiled coil</keyword>
<dbReference type="PANTHER" id="PTHR32114">
    <property type="entry name" value="ABC TRANSPORTER ABCH.3"/>
    <property type="match status" value="1"/>
</dbReference>
<dbReference type="Gene3D" id="3.40.50.300">
    <property type="entry name" value="P-loop containing nucleotide triphosphate hydrolases"/>
    <property type="match status" value="2"/>
</dbReference>
<name>A0ABS8HZG1_9FIRM</name>
<evidence type="ECO:0000256" key="4">
    <source>
        <dbReference type="SAM" id="Coils"/>
    </source>
</evidence>
<comment type="caution">
    <text evidence="6">The sequence shown here is derived from an EMBL/GenBank/DDBJ whole genome shotgun (WGS) entry which is preliminary data.</text>
</comment>
<evidence type="ECO:0000256" key="2">
    <source>
        <dbReference type="ARBA" id="ARBA00011322"/>
    </source>
</evidence>
<dbReference type="EMBL" id="JAJHJB010000076">
    <property type="protein sequence ID" value="MCC5468544.1"/>
    <property type="molecule type" value="Genomic_DNA"/>
</dbReference>
<organism evidence="6 7">
    <name type="scientific">Pelosinus baikalensis</name>
    <dbReference type="NCBI Taxonomy" id="2892015"/>
    <lineage>
        <taxon>Bacteria</taxon>
        <taxon>Bacillati</taxon>
        <taxon>Bacillota</taxon>
        <taxon>Negativicutes</taxon>
        <taxon>Selenomonadales</taxon>
        <taxon>Sporomusaceae</taxon>
        <taxon>Pelosinus</taxon>
    </lineage>
</organism>
<sequence>MRPLRIQIKNFGAIPYADIDLSNITCSAIAGPNGAGKSTAFTIAPMFALYGTTKPGTSADDMVRIGTTEAEVIFDYEHQGEIYRTIRTRSTKGKGKTTLELQRKSGALWASESGASIAETQKKIIALLNLDAETFSSSSMILQNKSNEFTSRPAGQRKAILAQVLQLDQYETLQEKAKAKLQATNLELEKAKVKVSEIDGRLVDKVTLETLKFANEVQKATIETQIKKAEADLQIAQVDHNVLVARIQQADAIDKQAKGLRVSIDAKTIERERQQGRLDTANKLLLQEETILAKVVEYEQTQQQVTVLQTQRDQQDNLQTEAVRLKEELAGVVTGLKNTNAEIVKLESILADRPRLKMAAADYKQAISDFAKIDTLRVSYEDLSRQWVDLQKALELSVTRFDMKKANLSKEIKLLEGKTNILQNAQCIDIDRAECAFLKDAKEAQERITELLAQIEVLKNPDAENLQKQQDDLKAQMDGLNYHATEWSRLQGLVSTLKLDAEAFAKLDGQIQLLDTYKKQNSEYLTRQIDLETRIESMREQYRVLAEGLKELPAMEEKIKLLQPYLLSKDQLAIAREVSTSATEIINRSNTEINTLTEQATKLETEYESIIGDAKGLEQAAKDKCTNLQTTLQVSRDELTRLVAALGGVQAKLDALAADEITRQTLVDEMAPLSKKVVRYQTLVKAFSRDGIPALIIENAVPELERIANDILGQMSGGKNYLKFETQKELKSRSGMAETLDIIVGDWAGERIYETYSGGEQLRIDFAIRFALAELLARRAGSKVDWLTIDEGFGSQSDEFLPMVIDAVKQVASRFGVVLVISHVKAVQEAFEQKIFFKPEDESVEVLVA</sequence>
<dbReference type="PANTHER" id="PTHR32114:SF2">
    <property type="entry name" value="ABC TRANSPORTER ABCH.3"/>
    <property type="match status" value="1"/>
</dbReference>
<dbReference type="InterPro" id="IPR027417">
    <property type="entry name" value="P-loop_NTPase"/>
</dbReference>